<accession>X0ZPB9</accession>
<evidence type="ECO:0000313" key="1">
    <source>
        <dbReference type="EMBL" id="GAG50031.1"/>
    </source>
</evidence>
<proteinExistence type="predicted"/>
<reference evidence="1" key="1">
    <citation type="journal article" date="2014" name="Front. Microbiol.">
        <title>High frequency of phylogenetically diverse reductive dehalogenase-homologous genes in deep subseafloor sedimentary metagenomes.</title>
        <authorList>
            <person name="Kawai M."/>
            <person name="Futagami T."/>
            <person name="Toyoda A."/>
            <person name="Takaki Y."/>
            <person name="Nishi S."/>
            <person name="Hori S."/>
            <person name="Arai W."/>
            <person name="Tsubouchi T."/>
            <person name="Morono Y."/>
            <person name="Uchiyama I."/>
            <person name="Ito T."/>
            <person name="Fujiyama A."/>
            <person name="Inagaki F."/>
            <person name="Takami H."/>
        </authorList>
    </citation>
    <scope>NUCLEOTIDE SEQUENCE</scope>
    <source>
        <strain evidence="1">Expedition CK06-06</strain>
    </source>
</reference>
<sequence length="52" mass="5831">MKPFKFKDRSKQERVDCPKCKGSGYNGFDKGTCPRCGGKGTVWVERGSDEKT</sequence>
<dbReference type="InterPro" id="IPR036410">
    <property type="entry name" value="HSP_DnaJ_Cys-rich_dom_sf"/>
</dbReference>
<gene>
    <name evidence="1" type="ORF">S01H1_84040</name>
</gene>
<dbReference type="AlphaFoldDB" id="X0ZPB9"/>
<dbReference type="EMBL" id="BARS01057276">
    <property type="protein sequence ID" value="GAG50031.1"/>
    <property type="molecule type" value="Genomic_DNA"/>
</dbReference>
<dbReference type="SUPFAM" id="SSF57938">
    <property type="entry name" value="DnaJ/Hsp40 cysteine-rich domain"/>
    <property type="match status" value="1"/>
</dbReference>
<protein>
    <submittedName>
        <fullName evidence="1">Uncharacterized protein</fullName>
    </submittedName>
</protein>
<feature type="non-terminal residue" evidence="1">
    <location>
        <position position="52"/>
    </location>
</feature>
<name>X0ZPB9_9ZZZZ</name>
<dbReference type="Gene3D" id="6.20.20.10">
    <property type="match status" value="1"/>
</dbReference>
<comment type="caution">
    <text evidence="1">The sequence shown here is derived from an EMBL/GenBank/DDBJ whole genome shotgun (WGS) entry which is preliminary data.</text>
</comment>
<organism evidence="1">
    <name type="scientific">marine sediment metagenome</name>
    <dbReference type="NCBI Taxonomy" id="412755"/>
    <lineage>
        <taxon>unclassified sequences</taxon>
        <taxon>metagenomes</taxon>
        <taxon>ecological metagenomes</taxon>
    </lineage>
</organism>